<reference evidence="1" key="1">
    <citation type="submission" date="2019-03" db="EMBL/GenBank/DDBJ databases">
        <title>Lake Tanganyika Metagenome-Assembled Genomes (MAGs).</title>
        <authorList>
            <person name="Tran P."/>
        </authorList>
    </citation>
    <scope>NUCLEOTIDE SEQUENCE</scope>
    <source>
        <strain evidence="1">K_DeepCast_150m_m2_040</strain>
    </source>
</reference>
<sequence>MRRLVTLGLAVGLAGASNFYIFYKQVGANPNCPGLSIDAYNNASAHTQWSMDSAGSSSEDNIVGDWLIRAVLDWAPQDTNASAVWFSRNMPKDTLPNINFPIRAMIRNMGSDTLPIGTQVRLSIAGPDSYVYNDT</sequence>
<comment type="caution">
    <text evidence="1">The sequence shown here is derived from an EMBL/GenBank/DDBJ whole genome shotgun (WGS) entry which is preliminary data.</text>
</comment>
<dbReference type="Proteomes" id="UP000779900">
    <property type="component" value="Unassembled WGS sequence"/>
</dbReference>
<gene>
    <name evidence="1" type="ORF">FJY68_13630</name>
</gene>
<organism evidence="1 2">
    <name type="scientific">candidate division WOR-3 bacterium</name>
    <dbReference type="NCBI Taxonomy" id="2052148"/>
    <lineage>
        <taxon>Bacteria</taxon>
        <taxon>Bacteria division WOR-3</taxon>
    </lineage>
</organism>
<name>A0A937XIZ5_UNCW3</name>
<dbReference type="AlphaFoldDB" id="A0A937XIZ5"/>
<accession>A0A937XIZ5</accession>
<proteinExistence type="predicted"/>
<evidence type="ECO:0000313" key="2">
    <source>
        <dbReference type="Proteomes" id="UP000779900"/>
    </source>
</evidence>
<protein>
    <submittedName>
        <fullName evidence="1">Uncharacterized protein</fullName>
    </submittedName>
</protein>
<evidence type="ECO:0000313" key="1">
    <source>
        <dbReference type="EMBL" id="MBM3332866.1"/>
    </source>
</evidence>
<feature type="non-terminal residue" evidence="1">
    <location>
        <position position="135"/>
    </location>
</feature>
<dbReference type="EMBL" id="VGIR01000156">
    <property type="protein sequence ID" value="MBM3332866.1"/>
    <property type="molecule type" value="Genomic_DNA"/>
</dbReference>